<organism evidence="1 2">
    <name type="scientific">Obba rivulosa</name>
    <dbReference type="NCBI Taxonomy" id="1052685"/>
    <lineage>
        <taxon>Eukaryota</taxon>
        <taxon>Fungi</taxon>
        <taxon>Dikarya</taxon>
        <taxon>Basidiomycota</taxon>
        <taxon>Agaricomycotina</taxon>
        <taxon>Agaricomycetes</taxon>
        <taxon>Polyporales</taxon>
        <taxon>Gelatoporiaceae</taxon>
        <taxon>Obba</taxon>
    </lineage>
</organism>
<keyword evidence="2" id="KW-1185">Reference proteome</keyword>
<proteinExistence type="predicted"/>
<dbReference type="AlphaFoldDB" id="A0A8E2AY48"/>
<evidence type="ECO:0000313" key="2">
    <source>
        <dbReference type="Proteomes" id="UP000250043"/>
    </source>
</evidence>
<reference evidence="1 2" key="1">
    <citation type="submission" date="2016-07" db="EMBL/GenBank/DDBJ databases">
        <title>Draft genome of the white-rot fungus Obba rivulosa 3A-2.</title>
        <authorList>
            <consortium name="DOE Joint Genome Institute"/>
            <person name="Miettinen O."/>
            <person name="Riley R."/>
            <person name="Acob R."/>
            <person name="Barry K."/>
            <person name="Cullen D."/>
            <person name="De Vries R."/>
            <person name="Hainaut M."/>
            <person name="Hatakka A."/>
            <person name="Henrissat B."/>
            <person name="Hilden K."/>
            <person name="Kuo R."/>
            <person name="Labutti K."/>
            <person name="Lipzen A."/>
            <person name="Makela M.R."/>
            <person name="Sandor L."/>
            <person name="Spatafora J.W."/>
            <person name="Grigoriev I.V."/>
            <person name="Hibbett D.S."/>
        </authorList>
    </citation>
    <scope>NUCLEOTIDE SEQUENCE [LARGE SCALE GENOMIC DNA]</scope>
    <source>
        <strain evidence="1 2">3A-2</strain>
    </source>
</reference>
<dbReference type="EMBL" id="KV722405">
    <property type="protein sequence ID" value="OCH90395.1"/>
    <property type="molecule type" value="Genomic_DNA"/>
</dbReference>
<sequence length="235" mass="26556">MSQRAAHKRPPPELIDMVIDFLHDDWDSLLNCNLCCRAMVLSCQMHLFEKVYATCTPYEGRHRSTLDWLNQLLQDSPHLGRHIKILSVRIQSEWACSVLISVSRHLGAVKSLRVNWEDKPAPWLTGLSFVGPAHRLDLRGAAIDALALKEFFGTFPNVTDLELYITSEVDEPSEEDARSLASTLSHCPIRRIQATDGALGVLVPALQCTPLKTLIEFDFTTWQGTGVEFWTSWSR</sequence>
<dbReference type="Proteomes" id="UP000250043">
    <property type="component" value="Unassembled WGS sequence"/>
</dbReference>
<dbReference type="OrthoDB" id="3069231at2759"/>
<gene>
    <name evidence="1" type="ORF">OBBRIDRAFT_602894</name>
</gene>
<evidence type="ECO:0000313" key="1">
    <source>
        <dbReference type="EMBL" id="OCH90395.1"/>
    </source>
</evidence>
<protein>
    <submittedName>
        <fullName evidence="1">Uncharacterized protein</fullName>
    </submittedName>
</protein>
<name>A0A8E2AY48_9APHY</name>
<accession>A0A8E2AY48</accession>